<dbReference type="PANTHER" id="PTHR42851:SF19">
    <property type="entry name" value="PWWP DOMAIN-CONTAINING PROTEIN 2-RELATED"/>
    <property type="match status" value="1"/>
</dbReference>
<dbReference type="PROSITE" id="PS50812">
    <property type="entry name" value="PWWP"/>
    <property type="match status" value="1"/>
</dbReference>
<dbReference type="SMART" id="SM00293">
    <property type="entry name" value="PWWP"/>
    <property type="match status" value="1"/>
</dbReference>
<dbReference type="InterPro" id="IPR000313">
    <property type="entry name" value="PWWP_dom"/>
</dbReference>
<feature type="domain" description="PWWP" evidence="2">
    <location>
        <begin position="353"/>
        <end position="402"/>
    </location>
</feature>
<evidence type="ECO:0000259" key="2">
    <source>
        <dbReference type="PROSITE" id="PS50812"/>
    </source>
</evidence>
<reference evidence="3 4" key="1">
    <citation type="submission" date="2024-01" db="EMBL/GenBank/DDBJ databases">
        <title>The genomes of 5 underutilized Papilionoideae crops provide insights into root nodulation and disease resistanc.</title>
        <authorList>
            <person name="Jiang F."/>
        </authorList>
    </citation>
    <scope>NUCLEOTIDE SEQUENCE [LARGE SCALE GENOMIC DNA]</scope>
    <source>
        <strain evidence="3">LVBAO_FW01</strain>
        <tissue evidence="3">Leaves</tissue>
    </source>
</reference>
<feature type="region of interest" description="Disordered" evidence="1">
    <location>
        <begin position="892"/>
        <end position="917"/>
    </location>
</feature>
<dbReference type="Gene3D" id="2.30.30.140">
    <property type="match status" value="1"/>
</dbReference>
<sequence length="917" mass="100969">MAVNSGQIDLNSDAILFDRETEVLGLKSSGSIVNVSVSHSETLSGNPVVGGEVLVNDQKVCHVGDDRGTIVSLELLSGMNPGCDVLINANGKEGLCGESTLEGVANGLEARVKVVDGGCDGKVGEFSCELMTNEDKKSEIECSNGAPFAYGGAEPDKGLVFENNDGVQKELECENARDVAENGLPSTDATSNNVAQGVDDNLTECEKEVKNSALVNLSAIVEDDGEMNAADCLVTMDGLEDLHALEVLQAGVPYMEDMDVDARESLHVKDLSRNHSEPEASYELKQATFQVDAEVDVMQNQTIGVGISEARMFENFQNECHGLNLVVDLNSYGNLQEAGMYWEPVFPELNFSVADLVWGKVTGHPWWPGQIFDSSAASEKAKRHLKEDSYLIAYFGDQTFAWNDASMIKPFQVNFSQMEKQTNLENFHHAVDRALDEVSRRVEFGLSCPCMPEEMFLKLKTQVISNAGIRKQSSIRNGGDRFINATSFEPMKLVNFVKSLAQTPLVEDRLNFVIARAQLLAFYRSKGYSQLPEFAVVSGLFGSDMEDLLMREKEQCDHQIYEQESKTHIGCSEKHQHLSWDSKQPSKKHKLLSDLMSGKSFYIPHGEHISEWKANDKPIPRRPGRKRKTASETPEDYFHNSQTQLQYVSTNDMLSQLCLAAKDPVGENFSSDMVHFFTEFRKSNSIDCSASLDQGMCLEQMHDGETGVTSTEALASMTSTMEPCNDSYWTDRIIQSISGNGEQSLSKYQNLRGDFLPVTPSEASSLSFKSQPAADITSNLGFKLQDTESNPESEPSKVVERLDESSNGGICPTALTLKFTSLDSVPSTTNLNKIFGRFGPLIESKTELLERTNRARVVFQRRTDAETAFSSAGKYSIFGPSLVSYRLKILPRAPPRGTGKRGRKSKKETSSVDGAAV</sequence>
<dbReference type="PANTHER" id="PTHR42851">
    <property type="entry name" value="ALDOLASE-RELATED"/>
    <property type="match status" value="1"/>
</dbReference>
<protein>
    <recommendedName>
        <fullName evidence="2">PWWP domain-containing protein</fullName>
    </recommendedName>
</protein>
<dbReference type="AlphaFoldDB" id="A0AAN9QRW7"/>
<comment type="caution">
    <text evidence="3">The sequence shown here is derived from an EMBL/GenBank/DDBJ whole genome shotgun (WGS) entry which is preliminary data.</text>
</comment>
<accession>A0AAN9QRW7</accession>
<proteinExistence type="predicted"/>
<feature type="compositionally biased region" description="Basic and acidic residues" evidence="1">
    <location>
        <begin position="794"/>
        <end position="804"/>
    </location>
</feature>
<dbReference type="Proteomes" id="UP001367508">
    <property type="component" value="Unassembled WGS sequence"/>
</dbReference>
<feature type="region of interest" description="Disordered" evidence="1">
    <location>
        <begin position="782"/>
        <end position="805"/>
    </location>
</feature>
<dbReference type="Pfam" id="PF00855">
    <property type="entry name" value="PWWP"/>
    <property type="match status" value="1"/>
</dbReference>
<gene>
    <name evidence="3" type="ORF">VNO77_16208</name>
</gene>
<feature type="region of interest" description="Disordered" evidence="1">
    <location>
        <begin position="612"/>
        <end position="636"/>
    </location>
</feature>
<name>A0AAN9QRW7_CANGL</name>
<evidence type="ECO:0000313" key="4">
    <source>
        <dbReference type="Proteomes" id="UP001367508"/>
    </source>
</evidence>
<evidence type="ECO:0000256" key="1">
    <source>
        <dbReference type="SAM" id="MobiDB-lite"/>
    </source>
</evidence>
<dbReference type="CDD" id="cd05162">
    <property type="entry name" value="PWWP"/>
    <property type="match status" value="1"/>
</dbReference>
<dbReference type="SUPFAM" id="SSF63748">
    <property type="entry name" value="Tudor/PWWP/MBT"/>
    <property type="match status" value="1"/>
</dbReference>
<evidence type="ECO:0000313" key="3">
    <source>
        <dbReference type="EMBL" id="KAK7345602.1"/>
    </source>
</evidence>
<organism evidence="3 4">
    <name type="scientific">Canavalia gladiata</name>
    <name type="common">Sword bean</name>
    <name type="synonym">Dolichos gladiatus</name>
    <dbReference type="NCBI Taxonomy" id="3824"/>
    <lineage>
        <taxon>Eukaryota</taxon>
        <taxon>Viridiplantae</taxon>
        <taxon>Streptophyta</taxon>
        <taxon>Embryophyta</taxon>
        <taxon>Tracheophyta</taxon>
        <taxon>Spermatophyta</taxon>
        <taxon>Magnoliopsida</taxon>
        <taxon>eudicotyledons</taxon>
        <taxon>Gunneridae</taxon>
        <taxon>Pentapetalae</taxon>
        <taxon>rosids</taxon>
        <taxon>fabids</taxon>
        <taxon>Fabales</taxon>
        <taxon>Fabaceae</taxon>
        <taxon>Papilionoideae</taxon>
        <taxon>50 kb inversion clade</taxon>
        <taxon>NPAAA clade</taxon>
        <taxon>indigoferoid/millettioid clade</taxon>
        <taxon>Phaseoleae</taxon>
        <taxon>Canavalia</taxon>
    </lineage>
</organism>
<dbReference type="EMBL" id="JAYMYQ010000003">
    <property type="protein sequence ID" value="KAK7345602.1"/>
    <property type="molecule type" value="Genomic_DNA"/>
</dbReference>
<keyword evidence="4" id="KW-1185">Reference proteome</keyword>
<dbReference type="InterPro" id="IPR053063">
    <property type="entry name" value="PWWP_domain_containing_PDP"/>
</dbReference>